<evidence type="ECO:0000313" key="3">
    <source>
        <dbReference type="Proteomes" id="UP000676194"/>
    </source>
</evidence>
<feature type="domain" description="ATPase AAA-type core" evidence="1">
    <location>
        <begin position="6"/>
        <end position="296"/>
    </location>
</feature>
<keyword evidence="3" id="KW-1185">Reference proteome</keyword>
<dbReference type="InterPro" id="IPR027417">
    <property type="entry name" value="P-loop_NTPase"/>
</dbReference>
<reference evidence="2" key="1">
    <citation type="submission" date="2021-05" db="EMBL/GenBank/DDBJ databases">
        <title>Complete genome sequence of the cellulolytic planctomycete Telmatocola sphagniphila SP2T and characterization of the first cellulase from planctomycetes.</title>
        <authorList>
            <person name="Rakitin A.L."/>
            <person name="Beletsky A.V."/>
            <person name="Naumoff D.G."/>
            <person name="Kulichevskaya I.S."/>
            <person name="Mardanov A.V."/>
            <person name="Ravin N.V."/>
            <person name="Dedysh S.N."/>
        </authorList>
    </citation>
    <scope>NUCLEOTIDE SEQUENCE</scope>
    <source>
        <strain evidence="2">SP2T</strain>
    </source>
</reference>
<protein>
    <submittedName>
        <fullName evidence="2">ATP-binding protein</fullName>
    </submittedName>
</protein>
<dbReference type="Proteomes" id="UP000676194">
    <property type="component" value="Chromosome"/>
</dbReference>
<evidence type="ECO:0000313" key="2">
    <source>
        <dbReference type="EMBL" id="QVL31057.1"/>
    </source>
</evidence>
<dbReference type="PANTHER" id="PTHR40396">
    <property type="entry name" value="ATPASE-LIKE PROTEIN"/>
    <property type="match status" value="1"/>
</dbReference>
<dbReference type="KEGG" id="tsph:KIH39_19725"/>
<evidence type="ECO:0000259" key="1">
    <source>
        <dbReference type="Pfam" id="PF13304"/>
    </source>
</evidence>
<dbReference type="Pfam" id="PF13304">
    <property type="entry name" value="AAA_21"/>
    <property type="match status" value="1"/>
</dbReference>
<dbReference type="AlphaFoldDB" id="A0A8E6EUB5"/>
<dbReference type="GO" id="GO:0005524">
    <property type="term" value="F:ATP binding"/>
    <property type="evidence" value="ECO:0007669"/>
    <property type="project" value="UniProtKB-KW"/>
</dbReference>
<dbReference type="EMBL" id="CP074694">
    <property type="protein sequence ID" value="QVL31057.1"/>
    <property type="molecule type" value="Genomic_DNA"/>
</dbReference>
<organism evidence="2 3">
    <name type="scientific">Telmatocola sphagniphila</name>
    <dbReference type="NCBI Taxonomy" id="1123043"/>
    <lineage>
        <taxon>Bacteria</taxon>
        <taxon>Pseudomonadati</taxon>
        <taxon>Planctomycetota</taxon>
        <taxon>Planctomycetia</taxon>
        <taxon>Gemmatales</taxon>
        <taxon>Gemmataceae</taxon>
    </lineage>
</organism>
<gene>
    <name evidence="2" type="ORF">KIH39_19725</name>
</gene>
<dbReference type="SUPFAM" id="SSF52540">
    <property type="entry name" value="P-loop containing nucleoside triphosphate hydrolases"/>
    <property type="match status" value="1"/>
</dbReference>
<accession>A0A8E6EUB5</accession>
<proteinExistence type="predicted"/>
<dbReference type="InterPro" id="IPR003959">
    <property type="entry name" value="ATPase_AAA_core"/>
</dbReference>
<sequence length="352" mass="39668">MELEPLTVLIGRSGTGKSNFVKAIRALRQTLQSRNLSFISDVANRPGRNFQNKQNGTQPLEQSIDVSYTIPRLKGEQNYYLVLKSEGSGISILSEALQQNGDFIFENSNKPRLELGNHTELRASTFAFKYLTQQIGCYDFPGNVLEQTNVPSRQIPEAGFVDRGVNYQDTARTIYENSSEPYAWDSIKGTMRLINPNSTSLKIDQSEKRSLLVVGYRDHENEIFQDVAQESEGYRRYLAHLLAVYQNPSKDVLIFEHPEMGIHPSALQGLANEFQNHVGRGRGQIIITTHSPQLLDYFEPEQIRVVEIVNQETRIGKLAPEQFESLKEKLLIPGELLTVDAARVADLATNSP</sequence>
<keyword evidence="2" id="KW-0067">ATP-binding</keyword>
<keyword evidence="2" id="KW-0547">Nucleotide-binding</keyword>
<dbReference type="Gene3D" id="3.40.50.300">
    <property type="entry name" value="P-loop containing nucleotide triphosphate hydrolases"/>
    <property type="match status" value="1"/>
</dbReference>
<dbReference type="GO" id="GO:0016887">
    <property type="term" value="F:ATP hydrolysis activity"/>
    <property type="evidence" value="ECO:0007669"/>
    <property type="project" value="InterPro"/>
</dbReference>
<name>A0A8E6EUB5_9BACT</name>
<dbReference type="PANTHER" id="PTHR40396:SF1">
    <property type="entry name" value="ATPASE AAA-TYPE CORE DOMAIN-CONTAINING PROTEIN"/>
    <property type="match status" value="1"/>
</dbReference>